<evidence type="ECO:0000313" key="3">
    <source>
        <dbReference type="Proteomes" id="UP000176633"/>
    </source>
</evidence>
<protein>
    <recommendedName>
        <fullName evidence="4">Baseplate protein J-like domain-containing protein</fullName>
    </recommendedName>
</protein>
<organism evidence="2 3">
    <name type="scientific">Candidatus Jorgensenbacteria bacterium RIFCSPLOWO2_12_FULL_42_11</name>
    <dbReference type="NCBI Taxonomy" id="1798473"/>
    <lineage>
        <taxon>Bacteria</taxon>
        <taxon>Candidatus Joergenseniibacteriota</taxon>
    </lineage>
</organism>
<dbReference type="STRING" id="1798473.A3G50_02700"/>
<dbReference type="AlphaFoldDB" id="A0A1F6C3D2"/>
<evidence type="ECO:0000313" key="2">
    <source>
        <dbReference type="EMBL" id="OGG43563.1"/>
    </source>
</evidence>
<accession>A0A1F6C3D2</accession>
<name>A0A1F6C3D2_9BACT</name>
<feature type="transmembrane region" description="Helical" evidence="1">
    <location>
        <begin position="78"/>
        <end position="97"/>
    </location>
</feature>
<reference evidence="2 3" key="1">
    <citation type="journal article" date="2016" name="Nat. Commun.">
        <title>Thousands of microbial genomes shed light on interconnected biogeochemical processes in an aquifer system.</title>
        <authorList>
            <person name="Anantharaman K."/>
            <person name="Brown C.T."/>
            <person name="Hug L.A."/>
            <person name="Sharon I."/>
            <person name="Castelle C.J."/>
            <person name="Probst A.J."/>
            <person name="Thomas B.C."/>
            <person name="Singh A."/>
            <person name="Wilkins M.J."/>
            <person name="Karaoz U."/>
            <person name="Brodie E.L."/>
            <person name="Williams K.H."/>
            <person name="Hubbard S.S."/>
            <person name="Banfield J.F."/>
        </authorList>
    </citation>
    <scope>NUCLEOTIDE SEQUENCE [LARGE SCALE GENOMIC DNA]</scope>
</reference>
<evidence type="ECO:0000256" key="1">
    <source>
        <dbReference type="SAM" id="Phobius"/>
    </source>
</evidence>
<keyword evidence="1" id="KW-0472">Membrane</keyword>
<proteinExistence type="predicted"/>
<sequence length="457" mass="51415">MSKDFFSTKKPRQSFSDIIPISKQKNRKLEGDQAIKKSEEKASIEIKEEYIAVAENFQPVQGISGQRPRLSAGRIPRWPFVSFFLIAVLAGLVYLGWKVLPRAEIKISLKKNPIVFNENVEVGKNFNLNQNYSSSTLIKLPAELFTENRNLSLSFPASGKEKIENKAQGKIVVYNSYSSDPQVLVVNTRFATSDNKIFHLKKSVTVPGAKIQEGKIISSLLEVDVIADEAGAEYNIGPVAKFTIPGFKGSPKYEGFYAKSDQPMAGGFVGEKAVPTEKDIKDAEAKINQNLEDILKMAIFPQLPKEFKIIDGSSKFEIVNKEINKEADKENNFSIFAEAKMKLIAFREKDLRDALIAKALFRLPEGDYETVKFDVEYGASRSDFDKGEMSFPAKGQLIFQSKIDTDLFRRQVPGKSEIELKTLFFALPGLEKAQIRFWPIYVKKAPKDINKVKITIE</sequence>
<comment type="caution">
    <text evidence="2">The sequence shown here is derived from an EMBL/GenBank/DDBJ whole genome shotgun (WGS) entry which is preliminary data.</text>
</comment>
<dbReference type="EMBL" id="MFKM01000011">
    <property type="protein sequence ID" value="OGG43563.1"/>
    <property type="molecule type" value="Genomic_DNA"/>
</dbReference>
<dbReference type="Proteomes" id="UP000176633">
    <property type="component" value="Unassembled WGS sequence"/>
</dbReference>
<keyword evidence="1" id="KW-0812">Transmembrane</keyword>
<gene>
    <name evidence="2" type="ORF">A3G50_02700</name>
</gene>
<evidence type="ECO:0008006" key="4">
    <source>
        <dbReference type="Google" id="ProtNLM"/>
    </source>
</evidence>
<keyword evidence="1" id="KW-1133">Transmembrane helix</keyword>